<reference evidence="1 3" key="2">
    <citation type="journal article" date="2014" name="BMC Genomics">
        <title>An improved genome release (version Mt4.0) for the model legume Medicago truncatula.</title>
        <authorList>
            <person name="Tang H."/>
            <person name="Krishnakumar V."/>
            <person name="Bidwell S."/>
            <person name="Rosen B."/>
            <person name="Chan A."/>
            <person name="Zhou S."/>
            <person name="Gentzbittel L."/>
            <person name="Childs K.L."/>
            <person name="Yandell M."/>
            <person name="Gundlach H."/>
            <person name="Mayer K.F."/>
            <person name="Schwartz D.C."/>
            <person name="Town C.D."/>
        </authorList>
    </citation>
    <scope>GENOME REANNOTATION</scope>
    <source>
        <strain evidence="1">A17</strain>
        <strain evidence="2 3">cv. Jemalong A17</strain>
    </source>
</reference>
<protein>
    <submittedName>
        <fullName evidence="1 2">Uncharacterized protein</fullName>
    </submittedName>
</protein>
<dbReference type="AlphaFoldDB" id="A0A072TJQ7"/>
<organism evidence="1 3">
    <name type="scientific">Medicago truncatula</name>
    <name type="common">Barrel medic</name>
    <name type="synonym">Medicago tribuloides</name>
    <dbReference type="NCBI Taxonomy" id="3880"/>
    <lineage>
        <taxon>Eukaryota</taxon>
        <taxon>Viridiplantae</taxon>
        <taxon>Streptophyta</taxon>
        <taxon>Embryophyta</taxon>
        <taxon>Tracheophyta</taxon>
        <taxon>Spermatophyta</taxon>
        <taxon>Magnoliopsida</taxon>
        <taxon>eudicotyledons</taxon>
        <taxon>Gunneridae</taxon>
        <taxon>Pentapetalae</taxon>
        <taxon>rosids</taxon>
        <taxon>fabids</taxon>
        <taxon>Fabales</taxon>
        <taxon>Fabaceae</taxon>
        <taxon>Papilionoideae</taxon>
        <taxon>50 kb inversion clade</taxon>
        <taxon>NPAAA clade</taxon>
        <taxon>Hologalegina</taxon>
        <taxon>IRL clade</taxon>
        <taxon>Trifolieae</taxon>
        <taxon>Medicago</taxon>
    </lineage>
</organism>
<name>A0A072TJQ7_MEDTR</name>
<dbReference type="Proteomes" id="UP000002051">
    <property type="component" value="Unassembled WGS sequence"/>
</dbReference>
<keyword evidence="3" id="KW-1185">Reference proteome</keyword>
<dbReference type="EMBL" id="KL402744">
    <property type="protein sequence ID" value="KEH17376.1"/>
    <property type="molecule type" value="Genomic_DNA"/>
</dbReference>
<accession>A0A072TJQ7</accession>
<evidence type="ECO:0000313" key="2">
    <source>
        <dbReference type="EnsemblPlants" id="KEH17376"/>
    </source>
</evidence>
<evidence type="ECO:0000313" key="1">
    <source>
        <dbReference type="EMBL" id="KEH17376.1"/>
    </source>
</evidence>
<evidence type="ECO:0000313" key="3">
    <source>
        <dbReference type="Proteomes" id="UP000002051"/>
    </source>
</evidence>
<dbReference type="EnsemblPlants" id="KEH17376">
    <property type="protein sequence ID" value="KEH17376"/>
    <property type="gene ID" value="MTR_0019s0090"/>
</dbReference>
<reference evidence="2" key="3">
    <citation type="submission" date="2015-06" db="UniProtKB">
        <authorList>
            <consortium name="EnsemblPlants"/>
        </authorList>
    </citation>
    <scope>IDENTIFICATION</scope>
    <source>
        <strain evidence="2">cv. Jemalong A17</strain>
    </source>
</reference>
<sequence length="105" mass="11776">MSSKPFKVRRSSLSATSDDFVDPTELMSAQWKPLTRKLHYIHSYDGSCTVLALEGHTQKYRCNLEKFETPNPDNLPGIDVFVSTADPEKETVSCHSKHHSVHSGS</sequence>
<proteinExistence type="predicted"/>
<dbReference type="HOGENOM" id="CLU_2240639_0_0_1"/>
<reference evidence="1 3" key="1">
    <citation type="journal article" date="2011" name="Nature">
        <title>The Medicago genome provides insight into the evolution of rhizobial symbioses.</title>
        <authorList>
            <person name="Young N.D."/>
            <person name="Debelle F."/>
            <person name="Oldroyd G.E."/>
            <person name="Geurts R."/>
            <person name="Cannon S.B."/>
            <person name="Udvardi M.K."/>
            <person name="Benedito V.A."/>
            <person name="Mayer K.F."/>
            <person name="Gouzy J."/>
            <person name="Schoof H."/>
            <person name="Van de Peer Y."/>
            <person name="Proost S."/>
            <person name="Cook D.R."/>
            <person name="Meyers B.C."/>
            <person name="Spannagl M."/>
            <person name="Cheung F."/>
            <person name="De Mita S."/>
            <person name="Krishnakumar V."/>
            <person name="Gundlach H."/>
            <person name="Zhou S."/>
            <person name="Mudge J."/>
            <person name="Bharti A.K."/>
            <person name="Murray J.D."/>
            <person name="Naoumkina M.A."/>
            <person name="Rosen B."/>
            <person name="Silverstein K.A."/>
            <person name="Tang H."/>
            <person name="Rombauts S."/>
            <person name="Zhao P.X."/>
            <person name="Zhou P."/>
            <person name="Barbe V."/>
            <person name="Bardou P."/>
            <person name="Bechner M."/>
            <person name="Bellec A."/>
            <person name="Berger A."/>
            <person name="Berges H."/>
            <person name="Bidwell S."/>
            <person name="Bisseling T."/>
            <person name="Choisne N."/>
            <person name="Couloux A."/>
            <person name="Denny R."/>
            <person name="Deshpande S."/>
            <person name="Dai X."/>
            <person name="Doyle J.J."/>
            <person name="Dudez A.M."/>
            <person name="Farmer A.D."/>
            <person name="Fouteau S."/>
            <person name="Franken C."/>
            <person name="Gibelin C."/>
            <person name="Gish J."/>
            <person name="Goldstein S."/>
            <person name="Gonzalez A.J."/>
            <person name="Green P.J."/>
            <person name="Hallab A."/>
            <person name="Hartog M."/>
            <person name="Hua A."/>
            <person name="Humphray S.J."/>
            <person name="Jeong D.H."/>
            <person name="Jing Y."/>
            <person name="Jocker A."/>
            <person name="Kenton S.M."/>
            <person name="Kim D.J."/>
            <person name="Klee K."/>
            <person name="Lai H."/>
            <person name="Lang C."/>
            <person name="Lin S."/>
            <person name="Macmil S.L."/>
            <person name="Magdelenat G."/>
            <person name="Matthews L."/>
            <person name="McCorrison J."/>
            <person name="Monaghan E.L."/>
            <person name="Mun J.H."/>
            <person name="Najar F.Z."/>
            <person name="Nicholson C."/>
            <person name="Noirot C."/>
            <person name="O'Bleness M."/>
            <person name="Paule C.R."/>
            <person name="Poulain J."/>
            <person name="Prion F."/>
            <person name="Qin B."/>
            <person name="Qu C."/>
            <person name="Retzel E.F."/>
            <person name="Riddle C."/>
            <person name="Sallet E."/>
            <person name="Samain S."/>
            <person name="Samson N."/>
            <person name="Sanders I."/>
            <person name="Saurat O."/>
            <person name="Scarpelli C."/>
            <person name="Schiex T."/>
            <person name="Segurens B."/>
            <person name="Severin A.J."/>
            <person name="Sherrier D.J."/>
            <person name="Shi R."/>
            <person name="Sims S."/>
            <person name="Singer S.R."/>
            <person name="Sinharoy S."/>
            <person name="Sterck L."/>
            <person name="Viollet A."/>
            <person name="Wang B.B."/>
            <person name="Wang K."/>
            <person name="Wang M."/>
            <person name="Wang X."/>
            <person name="Warfsmann J."/>
            <person name="Weissenbach J."/>
            <person name="White D.D."/>
            <person name="White J.D."/>
            <person name="Wiley G.B."/>
            <person name="Wincker P."/>
            <person name="Xing Y."/>
            <person name="Yang L."/>
            <person name="Yao Z."/>
            <person name="Ying F."/>
            <person name="Zhai J."/>
            <person name="Zhou L."/>
            <person name="Zuber A."/>
            <person name="Denarie J."/>
            <person name="Dixon R.A."/>
            <person name="May G.D."/>
            <person name="Schwartz D.C."/>
            <person name="Rogers J."/>
            <person name="Quetier F."/>
            <person name="Town C.D."/>
            <person name="Roe B.A."/>
        </authorList>
    </citation>
    <scope>NUCLEOTIDE SEQUENCE [LARGE SCALE GENOMIC DNA]</scope>
    <source>
        <strain evidence="1">A17</strain>
        <strain evidence="2 3">cv. Jemalong A17</strain>
    </source>
</reference>
<gene>
    <name evidence="1" type="ORF">MTR_0019s0090</name>
</gene>